<evidence type="ECO:0000313" key="7">
    <source>
        <dbReference type="EMBL" id="KAJ8282256.1"/>
    </source>
</evidence>
<dbReference type="PANTHER" id="PTHR11566:SF231">
    <property type="entry name" value="INTERFERON-INDUCED GTP-BINDING PROTEIN MX"/>
    <property type="match status" value="1"/>
</dbReference>
<dbReference type="PROSITE" id="PS00410">
    <property type="entry name" value="G_DYNAMIN_1"/>
    <property type="match status" value="1"/>
</dbReference>
<dbReference type="GO" id="GO:0005634">
    <property type="term" value="C:nucleus"/>
    <property type="evidence" value="ECO:0007669"/>
    <property type="project" value="TreeGrafter"/>
</dbReference>
<dbReference type="InterPro" id="IPR001401">
    <property type="entry name" value="Dynamin_GTPase"/>
</dbReference>
<protein>
    <recommendedName>
        <fullName evidence="6">GED domain-containing protein</fullName>
    </recommendedName>
</protein>
<dbReference type="Proteomes" id="UP001152803">
    <property type="component" value="Unassembled WGS sequence"/>
</dbReference>
<dbReference type="PANTHER" id="PTHR11566">
    <property type="entry name" value="DYNAMIN"/>
    <property type="match status" value="1"/>
</dbReference>
<evidence type="ECO:0000256" key="2">
    <source>
        <dbReference type="ARBA" id="ARBA00022490"/>
    </source>
</evidence>
<dbReference type="SUPFAM" id="SSF52540">
    <property type="entry name" value="P-loop containing nucleoside triphosphate hydrolases"/>
    <property type="match status" value="1"/>
</dbReference>
<comment type="similarity">
    <text evidence="5">Belongs to the TRAFAC class dynamin-like GTPase superfamily. Dynamin/Fzo/YdjA family.</text>
</comment>
<dbReference type="GO" id="GO:0005525">
    <property type="term" value="F:GTP binding"/>
    <property type="evidence" value="ECO:0007669"/>
    <property type="project" value="UniProtKB-KW"/>
</dbReference>
<comment type="subcellular location">
    <subcellularLocation>
        <location evidence="1">Cytoplasm</location>
    </subcellularLocation>
</comment>
<evidence type="ECO:0000313" key="8">
    <source>
        <dbReference type="Proteomes" id="UP001152803"/>
    </source>
</evidence>
<dbReference type="PROSITE" id="PS51388">
    <property type="entry name" value="GED"/>
    <property type="match status" value="1"/>
</dbReference>
<dbReference type="InterPro" id="IPR000375">
    <property type="entry name" value="Dynamin_stalk"/>
</dbReference>
<dbReference type="GO" id="GO:0016185">
    <property type="term" value="P:synaptic vesicle budding from presynaptic endocytic zone membrane"/>
    <property type="evidence" value="ECO:0007669"/>
    <property type="project" value="TreeGrafter"/>
</dbReference>
<dbReference type="SMART" id="SM00053">
    <property type="entry name" value="DYNc"/>
    <property type="match status" value="1"/>
</dbReference>
<dbReference type="GO" id="GO:0005886">
    <property type="term" value="C:plasma membrane"/>
    <property type="evidence" value="ECO:0007669"/>
    <property type="project" value="TreeGrafter"/>
</dbReference>
<name>A0A9Q1I580_CONCO</name>
<dbReference type="EMBL" id="JAFJMO010000003">
    <property type="protein sequence ID" value="KAJ8282256.1"/>
    <property type="molecule type" value="Genomic_DNA"/>
</dbReference>
<dbReference type="InterPro" id="IPR027417">
    <property type="entry name" value="P-loop_NTPase"/>
</dbReference>
<dbReference type="AlphaFoldDB" id="A0A9Q1I580"/>
<organism evidence="7 8">
    <name type="scientific">Conger conger</name>
    <name type="common">Conger eel</name>
    <name type="synonym">Muraena conger</name>
    <dbReference type="NCBI Taxonomy" id="82655"/>
    <lineage>
        <taxon>Eukaryota</taxon>
        <taxon>Metazoa</taxon>
        <taxon>Chordata</taxon>
        <taxon>Craniata</taxon>
        <taxon>Vertebrata</taxon>
        <taxon>Euteleostomi</taxon>
        <taxon>Actinopterygii</taxon>
        <taxon>Neopterygii</taxon>
        <taxon>Teleostei</taxon>
        <taxon>Anguilliformes</taxon>
        <taxon>Congridae</taxon>
        <taxon>Conger</taxon>
    </lineage>
</organism>
<dbReference type="Pfam" id="PF01031">
    <property type="entry name" value="Dynamin_M"/>
    <property type="match status" value="1"/>
</dbReference>
<dbReference type="GO" id="GO:0005874">
    <property type="term" value="C:microtubule"/>
    <property type="evidence" value="ECO:0007669"/>
    <property type="project" value="TreeGrafter"/>
</dbReference>
<gene>
    <name evidence="7" type="ORF">COCON_G00047750</name>
</gene>
<keyword evidence="2" id="KW-0963">Cytoplasm</keyword>
<dbReference type="InterPro" id="IPR019762">
    <property type="entry name" value="Dynamin_GTPase_CS"/>
</dbReference>
<dbReference type="OrthoDB" id="5061070at2759"/>
<dbReference type="Pfam" id="PF02212">
    <property type="entry name" value="GED"/>
    <property type="match status" value="1"/>
</dbReference>
<dbReference type="GO" id="GO:0008017">
    <property type="term" value="F:microtubule binding"/>
    <property type="evidence" value="ECO:0007669"/>
    <property type="project" value="TreeGrafter"/>
</dbReference>
<dbReference type="GO" id="GO:0003924">
    <property type="term" value="F:GTPase activity"/>
    <property type="evidence" value="ECO:0007669"/>
    <property type="project" value="InterPro"/>
</dbReference>
<dbReference type="GO" id="GO:0005737">
    <property type="term" value="C:cytoplasm"/>
    <property type="evidence" value="ECO:0007669"/>
    <property type="project" value="UniProtKB-SubCell"/>
</dbReference>
<dbReference type="InterPro" id="IPR020850">
    <property type="entry name" value="GED_dom"/>
</dbReference>
<keyword evidence="4 5" id="KW-0342">GTP-binding</keyword>
<proteinExistence type="inferred from homology"/>
<comment type="caution">
    <text evidence="7">The sequence shown here is derived from an EMBL/GenBank/DDBJ whole genome shotgun (WGS) entry which is preliminary data.</text>
</comment>
<evidence type="ECO:0000256" key="5">
    <source>
        <dbReference type="RuleBase" id="RU003932"/>
    </source>
</evidence>
<dbReference type="GO" id="GO:0031623">
    <property type="term" value="P:receptor internalization"/>
    <property type="evidence" value="ECO:0007669"/>
    <property type="project" value="TreeGrafter"/>
</dbReference>
<keyword evidence="3 5" id="KW-0547">Nucleotide-binding</keyword>
<dbReference type="GO" id="GO:0051607">
    <property type="term" value="P:defense response to virus"/>
    <property type="evidence" value="ECO:0007669"/>
    <property type="project" value="TreeGrafter"/>
</dbReference>
<evidence type="ECO:0000256" key="3">
    <source>
        <dbReference type="ARBA" id="ARBA00022741"/>
    </source>
</evidence>
<dbReference type="FunFam" id="1.20.120.1240:FF:000007">
    <property type="entry name" value="Interferon-induced GTP-binding protein Mx1"/>
    <property type="match status" value="1"/>
</dbReference>
<dbReference type="GO" id="GO:0098793">
    <property type="term" value="C:presynapse"/>
    <property type="evidence" value="ECO:0007669"/>
    <property type="project" value="GOC"/>
</dbReference>
<evidence type="ECO:0000256" key="4">
    <source>
        <dbReference type="ARBA" id="ARBA00023134"/>
    </source>
</evidence>
<dbReference type="InterPro" id="IPR022812">
    <property type="entry name" value="Dynamin"/>
</dbReference>
<accession>A0A9Q1I580</accession>
<dbReference type="Gene3D" id="1.20.120.1240">
    <property type="entry name" value="Dynamin, middle domain"/>
    <property type="match status" value="1"/>
</dbReference>
<feature type="domain" description="GED" evidence="6">
    <location>
        <begin position="306"/>
        <end position="392"/>
    </location>
</feature>
<dbReference type="PRINTS" id="PR00195">
    <property type="entry name" value="DYNAMIN"/>
</dbReference>
<sequence length="392" mass="45418">MDKTEFYEDASAAVEDCRPMEGVFHSHLDDRVRPYIDLIDSLRMIGIEKDLALPTIAVIGDQSSGKSSVLEALSGVALPRGSGIVTRCPLALKMRKLRGGIQWKAIISYKDELIEFDDPSLVEEYVADEFNDKINRLSNGEVVIQENLFILLRSDFQKWKDHLDGTKERFHETVHEVVKEYDRKHRRRELPGFSNYSVFEMVVQKLVVELTGPAIDTMKSIRDTVQKQFIDVAKTCFMNYPYLQCVSSNKIDNIQSTQEALVEERIMEQFEMEQLVYTQDSIYYKTLKDIANQEASEDNCGEFGSRSNYPDMLKAYYEIVVQRLADQVPMLIRFFLLKQSGRMLCREMLNLMDGGNVNEILREESDVSRKRIEMQNRLERLTLAQKKFSSFF</sequence>
<evidence type="ECO:0000256" key="1">
    <source>
        <dbReference type="ARBA" id="ARBA00004496"/>
    </source>
</evidence>
<reference evidence="7" key="1">
    <citation type="journal article" date="2023" name="Science">
        <title>Genome structures resolve the early diversification of teleost fishes.</title>
        <authorList>
            <person name="Parey E."/>
            <person name="Louis A."/>
            <person name="Montfort J."/>
            <person name="Bouchez O."/>
            <person name="Roques C."/>
            <person name="Iampietro C."/>
            <person name="Lluch J."/>
            <person name="Castinel A."/>
            <person name="Donnadieu C."/>
            <person name="Desvignes T."/>
            <person name="Floi Bucao C."/>
            <person name="Jouanno E."/>
            <person name="Wen M."/>
            <person name="Mejri S."/>
            <person name="Dirks R."/>
            <person name="Jansen H."/>
            <person name="Henkel C."/>
            <person name="Chen W.J."/>
            <person name="Zahm M."/>
            <person name="Cabau C."/>
            <person name="Klopp C."/>
            <person name="Thompson A.W."/>
            <person name="Robinson-Rechavi M."/>
            <person name="Braasch I."/>
            <person name="Lecointre G."/>
            <person name="Bobe J."/>
            <person name="Postlethwait J.H."/>
            <person name="Berthelot C."/>
            <person name="Roest Crollius H."/>
            <person name="Guiguen Y."/>
        </authorList>
    </citation>
    <scope>NUCLEOTIDE SEQUENCE</scope>
    <source>
        <strain evidence="7">Concon-B</strain>
    </source>
</reference>
<evidence type="ECO:0000259" key="6">
    <source>
        <dbReference type="PROSITE" id="PS51388"/>
    </source>
</evidence>
<dbReference type="InterPro" id="IPR003130">
    <property type="entry name" value="GED"/>
</dbReference>
<dbReference type="SMART" id="SM00302">
    <property type="entry name" value="GED"/>
    <property type="match status" value="1"/>
</dbReference>
<keyword evidence="8" id="KW-1185">Reference proteome</keyword>